<dbReference type="Gene3D" id="1.20.1280.50">
    <property type="match status" value="1"/>
</dbReference>
<dbReference type="InterPro" id="IPR001810">
    <property type="entry name" value="F-box_dom"/>
</dbReference>
<feature type="repeat" description="WD" evidence="4">
    <location>
        <begin position="1497"/>
        <end position="1536"/>
    </location>
</feature>
<reference evidence="8" key="1">
    <citation type="submission" date="2021-07" db="EMBL/GenBank/DDBJ databases">
        <authorList>
            <person name="Durling M."/>
        </authorList>
    </citation>
    <scope>NUCLEOTIDE SEQUENCE</scope>
</reference>
<dbReference type="GO" id="GO:0043161">
    <property type="term" value="P:proteasome-mediated ubiquitin-dependent protein catabolic process"/>
    <property type="evidence" value="ECO:0007669"/>
    <property type="project" value="TreeGrafter"/>
</dbReference>
<feature type="compositionally biased region" description="Polar residues" evidence="5">
    <location>
        <begin position="551"/>
        <end position="611"/>
    </location>
</feature>
<protein>
    <recommendedName>
        <fullName evidence="10">WD40 repeat-like protein</fullName>
    </recommendedName>
</protein>
<feature type="region of interest" description="Disordered" evidence="5">
    <location>
        <begin position="1148"/>
        <end position="1205"/>
    </location>
</feature>
<evidence type="ECO:0000313" key="9">
    <source>
        <dbReference type="Proteomes" id="UP000696280"/>
    </source>
</evidence>
<dbReference type="InterPro" id="IPR019775">
    <property type="entry name" value="WD40_repeat_CS"/>
</dbReference>
<feature type="compositionally biased region" description="Low complexity" evidence="5">
    <location>
        <begin position="81"/>
        <end position="98"/>
    </location>
</feature>
<evidence type="ECO:0008006" key="10">
    <source>
        <dbReference type="Google" id="ProtNLM"/>
    </source>
</evidence>
<dbReference type="SUPFAM" id="SSF81383">
    <property type="entry name" value="F-box domain"/>
    <property type="match status" value="1"/>
</dbReference>
<feature type="repeat" description="WD" evidence="4">
    <location>
        <begin position="1299"/>
        <end position="1338"/>
    </location>
</feature>
<dbReference type="InterPro" id="IPR036047">
    <property type="entry name" value="F-box-like_dom_sf"/>
</dbReference>
<dbReference type="PANTHER" id="PTHR19849:SF1">
    <property type="entry name" value="F-BOX_WD REPEAT-CONTAINING PROTEIN 7"/>
    <property type="match status" value="1"/>
</dbReference>
<dbReference type="SMART" id="SM00320">
    <property type="entry name" value="WD40"/>
    <property type="match status" value="7"/>
</dbReference>
<dbReference type="InterPro" id="IPR036322">
    <property type="entry name" value="WD40_repeat_dom_sf"/>
</dbReference>
<keyword evidence="2 4" id="KW-0853">WD repeat</keyword>
<feature type="compositionally biased region" description="Low complexity" evidence="5">
    <location>
        <begin position="16"/>
        <end position="31"/>
    </location>
</feature>
<proteinExistence type="inferred from homology"/>
<dbReference type="CDD" id="cd15886">
    <property type="entry name" value="SNARE_SEC9N"/>
    <property type="match status" value="1"/>
</dbReference>
<feature type="compositionally biased region" description="Basic and acidic residues" evidence="5">
    <location>
        <begin position="143"/>
        <end position="158"/>
    </location>
</feature>
<dbReference type="Proteomes" id="UP000696280">
    <property type="component" value="Unassembled WGS sequence"/>
</dbReference>
<evidence type="ECO:0000313" key="8">
    <source>
        <dbReference type="EMBL" id="CAG8956621.1"/>
    </source>
</evidence>
<feature type="repeat" description="WD" evidence="4">
    <location>
        <begin position="1369"/>
        <end position="1388"/>
    </location>
</feature>
<feature type="compositionally biased region" description="Gly residues" evidence="5">
    <location>
        <begin position="63"/>
        <end position="80"/>
    </location>
</feature>
<dbReference type="InterPro" id="IPR001680">
    <property type="entry name" value="WD40_rpt"/>
</dbReference>
<dbReference type="PROSITE" id="PS50082">
    <property type="entry name" value="WD_REPEATS_2"/>
    <property type="match status" value="6"/>
</dbReference>
<feature type="compositionally biased region" description="Basic residues" evidence="5">
    <location>
        <begin position="1162"/>
        <end position="1172"/>
    </location>
</feature>
<dbReference type="Pfam" id="PF00400">
    <property type="entry name" value="WD40"/>
    <property type="match status" value="7"/>
</dbReference>
<feature type="compositionally biased region" description="Polar residues" evidence="5">
    <location>
        <begin position="728"/>
        <end position="737"/>
    </location>
</feature>
<dbReference type="OrthoDB" id="190105at2759"/>
<dbReference type="PROSITE" id="PS50181">
    <property type="entry name" value="FBOX"/>
    <property type="match status" value="1"/>
</dbReference>
<evidence type="ECO:0000256" key="4">
    <source>
        <dbReference type="PROSITE-ProRule" id="PRU00221"/>
    </source>
</evidence>
<evidence type="ECO:0000256" key="2">
    <source>
        <dbReference type="ARBA" id="ARBA00022574"/>
    </source>
</evidence>
<gene>
    <name evidence="8" type="ORF">HYFRA_00011932</name>
</gene>
<comment type="similarity">
    <text evidence="1">Belongs to the WD repeat MET30/SCONB/SCON-2 family.</text>
</comment>
<dbReference type="InterPro" id="IPR000727">
    <property type="entry name" value="T_SNARE_dom"/>
</dbReference>
<feature type="domain" description="F-box" evidence="6">
    <location>
        <begin position="1052"/>
        <end position="1099"/>
    </location>
</feature>
<dbReference type="PRINTS" id="PR00320">
    <property type="entry name" value="GPROTEINBRPT"/>
</dbReference>
<dbReference type="Pfam" id="PF12937">
    <property type="entry name" value="F-box-like"/>
    <property type="match status" value="1"/>
</dbReference>
<dbReference type="EMBL" id="CAJVRL010000071">
    <property type="protein sequence ID" value="CAG8956621.1"/>
    <property type="molecule type" value="Genomic_DNA"/>
</dbReference>
<feature type="repeat" description="WD" evidence="4">
    <location>
        <begin position="1455"/>
        <end position="1496"/>
    </location>
</feature>
<feature type="region of interest" description="Disordered" evidence="5">
    <location>
        <begin position="307"/>
        <end position="326"/>
    </location>
</feature>
<keyword evidence="3" id="KW-0677">Repeat</keyword>
<keyword evidence="9" id="KW-1185">Reference proteome</keyword>
<dbReference type="PROSITE" id="PS00678">
    <property type="entry name" value="WD_REPEATS_1"/>
    <property type="match status" value="1"/>
</dbReference>
<dbReference type="SUPFAM" id="SSF58038">
    <property type="entry name" value="SNARE fusion complex"/>
    <property type="match status" value="2"/>
</dbReference>
<dbReference type="PANTHER" id="PTHR19849">
    <property type="entry name" value="PHOSPHOLIPASE A-2-ACTIVATING PROTEIN"/>
    <property type="match status" value="1"/>
</dbReference>
<organism evidence="8 9">
    <name type="scientific">Hymenoscyphus fraxineus</name>
    <dbReference type="NCBI Taxonomy" id="746836"/>
    <lineage>
        <taxon>Eukaryota</taxon>
        <taxon>Fungi</taxon>
        <taxon>Dikarya</taxon>
        <taxon>Ascomycota</taxon>
        <taxon>Pezizomycotina</taxon>
        <taxon>Leotiomycetes</taxon>
        <taxon>Helotiales</taxon>
        <taxon>Helotiaceae</taxon>
        <taxon>Hymenoscyphus</taxon>
    </lineage>
</organism>
<dbReference type="InterPro" id="IPR020472">
    <property type="entry name" value="WD40_PAC1"/>
</dbReference>
<evidence type="ECO:0000256" key="5">
    <source>
        <dbReference type="SAM" id="MobiDB-lite"/>
    </source>
</evidence>
<feature type="compositionally biased region" description="Basic residues" evidence="5">
    <location>
        <begin position="789"/>
        <end position="805"/>
    </location>
</feature>
<evidence type="ECO:0000259" key="6">
    <source>
        <dbReference type="PROSITE" id="PS50181"/>
    </source>
</evidence>
<dbReference type="GO" id="GO:0005737">
    <property type="term" value="C:cytoplasm"/>
    <property type="evidence" value="ECO:0007669"/>
    <property type="project" value="TreeGrafter"/>
</dbReference>
<dbReference type="InterPro" id="IPR015943">
    <property type="entry name" value="WD40/YVTN_repeat-like_dom_sf"/>
</dbReference>
<dbReference type="GO" id="GO:0005634">
    <property type="term" value="C:nucleus"/>
    <property type="evidence" value="ECO:0007669"/>
    <property type="project" value="TreeGrafter"/>
</dbReference>
<sequence>MKKFGFGKKGEKGDKNAPPAANPYAQQAPSADPYAQDNNKYANMPPAGPPASPYQQARQGLPQGPGRGGLPSGPGGGRGGPAPNRAPSNGSGYGAEKYGSGGGYGANRYDTSPAPPSDTGNKYGPGGYGGLQRNNSSDTTTTEDNRDALFGGAKDRYAQRGPMPPANSRQPGGYGAESGAGGGGYGGDRQLTAEEEEEEDVAATKQQIRFMKQEDVSSTRRALQIAAQAEETGRATLARLGAQGERIHNTEKNLDIAANHNRIAEAKAKELKTLNRSMFAVHVSNPFTASSRREARDQEIVEKHRLEREEREATRQAAFGSQQRMESTFKKLQPGDVGYRAPGAKASLAERSKYQFEADSEDDEMENEIDANLDAMSGAVGRLNLLAKATGQEVEAQNVLLERVTDKTNKVDDQIVMNRARLDRINALFLSTFLPSSFSALFNSVVPGSTIRLLTLWRGTRSGLDSENLNHSQLHPPPANDQSQPPPPPQPPSPTLLPTPPLRQRQLPSGFRVPFRIRFRPHPSPPPTAHDRQFHKSEDVRGFALCTRGTRSFSISRGGANSTTKQQSSTMEPPARPTSQRRSTMGQSASPNALQNYVSEGSPSPFVSNPKSMHPKSEILRPRSRSQTVSMGWEEDEETTSRRTSRLKIEMAECIETKTVTTTTTTKRAYPSLPFPNRALDLLDAKEYPLALKPTPLQLRNISYEVDVQDEEDFSISPPKIQRKTSRVDTASATQSRLQRKDEQEGSGSEGRRASGTLQSSERQKPLRFNKKLSLFNADGQGRLAGRSLHSRSRSPKSGKARKSHRDVEHLQDGQSETPETRTQPFGLGLPITKRNKFPETPDMSELESSSLERNHPPNFNSEAYTPQSGLGHNHSFEDLIDAESQESFANAVATPPIAESDLELLDDSNSSFGNSALQRPILNTAFAQNASLPSPGLSPTFAAAELHEDEYIKSAAIDGDSTAATSPETQSGDTQETLDNDEIIRAMEQAGPPGDLTRIRVPSVMDSRSMLETFESMPNDMKTLMMYQFLRRCPRKTLHVLADVIGPALKCDFLEQLPAELSLHVLSFLNHKDLCRAARVSKHWRNVIDTNETGWKELLDRDGFILPPGELEKAIHQGWGWQDPYGPNSGEEDLSVLPGPHADGDISLLSSTKSIEEPIRKPRSSSKRKRITGGLGSDRAKRRAFGQTDKGKSSTTGFHKSEGPLTAATSAAAAVPDPRRGLPGLRKLHLFKSLYRRHYLLKNSWMNPEVVPHHFAFPAHPAHVITCLQFDDDKIITGSDDALIHVYDTKTGALRKRLEGHEGGVWALQYQGNVLVSGSTDRSVRVWDIEKGLCTQVFHGHTSTVRCLQILMPENIGKTEKGQAIMIPEKPLIITGSRDSQLRVWRLPEQGSKRYIQTSAPLNDADCPYFVRVLGGHTHSVRAIAAHRDTLVSGSYDNTVRVWKISTGETLHRLTGHAMKVYSVVLDHKRNRCISGSMDNFVKIWSLETGACLFTLEGHTSLVGLLDLADERLVSAAADSTLRIWDPENGQCKSTLTAHTGAITCFQHDGQKVISGSDRTLKMWNIKTGECMKDLLTDLSGVWQVKFDERRCVAAVQRDNLTYLEVLDFGASRDGIPASQRGFRNLLQLDDARAPVEEVDEA</sequence>
<feature type="compositionally biased region" description="Gly residues" evidence="5">
    <location>
        <begin position="172"/>
        <end position="187"/>
    </location>
</feature>
<dbReference type="CDD" id="cd22147">
    <property type="entry name" value="F-box_SpPof1-like"/>
    <property type="match status" value="1"/>
</dbReference>
<evidence type="ECO:0000256" key="1">
    <source>
        <dbReference type="ARBA" id="ARBA00007968"/>
    </source>
</evidence>
<feature type="domain" description="T-SNARE coiled-coil homology" evidence="7">
    <location>
        <begin position="363"/>
        <end position="425"/>
    </location>
</feature>
<feature type="region of interest" description="Disordered" evidence="5">
    <location>
        <begin position="1"/>
        <end position="204"/>
    </location>
</feature>
<dbReference type="Gene3D" id="2.130.10.10">
    <property type="entry name" value="YVTN repeat-like/Quinoprotein amine dehydrogenase"/>
    <property type="match status" value="1"/>
</dbReference>
<dbReference type="Gene3D" id="1.20.5.110">
    <property type="match status" value="2"/>
</dbReference>
<dbReference type="GO" id="GO:0043130">
    <property type="term" value="F:ubiquitin binding"/>
    <property type="evidence" value="ECO:0007669"/>
    <property type="project" value="TreeGrafter"/>
</dbReference>
<accession>A0A9N9KZ01</accession>
<dbReference type="PROSITE" id="PS50192">
    <property type="entry name" value="T_SNARE"/>
    <property type="match status" value="1"/>
</dbReference>
<evidence type="ECO:0000256" key="3">
    <source>
        <dbReference type="ARBA" id="ARBA00022737"/>
    </source>
</evidence>
<dbReference type="SUPFAM" id="SSF50978">
    <property type="entry name" value="WD40 repeat-like"/>
    <property type="match status" value="1"/>
</dbReference>
<comment type="caution">
    <text evidence="8">The sequence shown here is derived from an EMBL/GenBank/DDBJ whole genome shotgun (WGS) entry which is preliminary data.</text>
</comment>
<evidence type="ECO:0000259" key="7">
    <source>
        <dbReference type="PROSITE" id="PS50192"/>
    </source>
</evidence>
<feature type="region of interest" description="Disordered" evidence="5">
    <location>
        <begin position="713"/>
        <end position="857"/>
    </location>
</feature>
<dbReference type="SMART" id="SM00256">
    <property type="entry name" value="FBOX"/>
    <property type="match status" value="1"/>
</dbReference>
<feature type="compositionally biased region" description="Polar residues" evidence="5">
    <location>
        <begin position="813"/>
        <end position="824"/>
    </location>
</feature>
<name>A0A9N9KZ01_9HELO</name>
<feature type="region of interest" description="Disordered" evidence="5">
    <location>
        <begin position="551"/>
        <end position="646"/>
    </location>
</feature>
<dbReference type="GO" id="GO:0010992">
    <property type="term" value="P:ubiquitin recycling"/>
    <property type="evidence" value="ECO:0007669"/>
    <property type="project" value="TreeGrafter"/>
</dbReference>
<dbReference type="CDD" id="cd15857">
    <property type="entry name" value="SNARE_SEC9C"/>
    <property type="match status" value="1"/>
</dbReference>
<feature type="region of interest" description="Disordered" evidence="5">
    <location>
        <begin position="465"/>
        <end position="536"/>
    </location>
</feature>
<feature type="repeat" description="WD" evidence="4">
    <location>
        <begin position="1537"/>
        <end position="1575"/>
    </location>
</feature>
<dbReference type="PROSITE" id="PS50294">
    <property type="entry name" value="WD_REPEATS_REGION"/>
    <property type="match status" value="4"/>
</dbReference>
<dbReference type="FunFam" id="1.20.5.110:FF:000048">
    <property type="entry name" value="Protein transport protein SEC9"/>
    <property type="match status" value="1"/>
</dbReference>
<dbReference type="CDD" id="cd00200">
    <property type="entry name" value="WD40"/>
    <property type="match status" value="1"/>
</dbReference>
<feature type="compositionally biased region" description="Pro residues" evidence="5">
    <location>
        <begin position="475"/>
        <end position="501"/>
    </location>
</feature>
<feature type="compositionally biased region" description="Low complexity" evidence="5">
    <location>
        <begin position="133"/>
        <end position="142"/>
    </location>
</feature>
<dbReference type="SMART" id="SM00397">
    <property type="entry name" value="t_SNARE"/>
    <property type="match status" value="2"/>
</dbReference>
<feature type="repeat" description="WD" evidence="4">
    <location>
        <begin position="1415"/>
        <end position="1454"/>
    </location>
</feature>